<dbReference type="PROSITE" id="PS00584">
    <property type="entry name" value="PFKB_KINASES_2"/>
    <property type="match status" value="1"/>
</dbReference>
<dbReference type="OrthoDB" id="9775849at2"/>
<dbReference type="SUPFAM" id="SSF53613">
    <property type="entry name" value="Ribokinase-like"/>
    <property type="match status" value="1"/>
</dbReference>
<proteinExistence type="predicted"/>
<evidence type="ECO:0000259" key="3">
    <source>
        <dbReference type="Pfam" id="PF00294"/>
    </source>
</evidence>
<dbReference type="AlphaFoldDB" id="A0A366FP41"/>
<dbReference type="EMBL" id="QNRK01000008">
    <property type="protein sequence ID" value="RBP15485.1"/>
    <property type="molecule type" value="Genomic_DNA"/>
</dbReference>
<keyword evidence="1" id="KW-0808">Transferase</keyword>
<dbReference type="InterPro" id="IPR011611">
    <property type="entry name" value="PfkB_dom"/>
</dbReference>
<keyword evidence="5" id="KW-1185">Reference proteome</keyword>
<dbReference type="InterPro" id="IPR029056">
    <property type="entry name" value="Ribokinase-like"/>
</dbReference>
<dbReference type="Proteomes" id="UP000253529">
    <property type="component" value="Unassembled WGS sequence"/>
</dbReference>
<dbReference type="Pfam" id="PF00294">
    <property type="entry name" value="PfkB"/>
    <property type="match status" value="1"/>
</dbReference>
<evidence type="ECO:0000256" key="2">
    <source>
        <dbReference type="ARBA" id="ARBA00022777"/>
    </source>
</evidence>
<sequence>MVSSPAHRILVIGDVMTDVIVRPEGALAKGSDRRARIRFEPGGSAANQAAWLAAFGVAVDFVARVGADDVETERTRLAAAGVTAHLAGDRDRPTGRLVALIDPSGERSFFTDRGANEALAPADISDALIAGAAHVHLSGYAFFAASPRAAALDVIARAGATPISVDPASSEFLREVGAESFLDWTRGAALLTPNADEAEVLTGTRDPEAQCARLAARYRLVVIKRGAAGCVAAEGARRWRVEAPAVEAVDTTGAGDAFAAAFLAARLDGVEVEVALNRAVTAGSKAATRVGGRPEGRR</sequence>
<evidence type="ECO:0000256" key="1">
    <source>
        <dbReference type="ARBA" id="ARBA00022679"/>
    </source>
</evidence>
<dbReference type="GO" id="GO:0016301">
    <property type="term" value="F:kinase activity"/>
    <property type="evidence" value="ECO:0007669"/>
    <property type="project" value="UniProtKB-KW"/>
</dbReference>
<feature type="domain" description="Carbohydrate kinase PfkB" evidence="3">
    <location>
        <begin position="7"/>
        <end position="293"/>
    </location>
</feature>
<dbReference type="Gene3D" id="3.40.1190.20">
    <property type="match status" value="1"/>
</dbReference>
<protein>
    <submittedName>
        <fullName evidence="4">Sugar/nucleoside kinase (Ribokinase family)</fullName>
    </submittedName>
</protein>
<evidence type="ECO:0000313" key="5">
    <source>
        <dbReference type="Proteomes" id="UP000253529"/>
    </source>
</evidence>
<accession>A0A366FP41</accession>
<gene>
    <name evidence="4" type="ORF">DFR50_10841</name>
</gene>
<dbReference type="RefSeq" id="WP_113888795.1">
    <property type="nucleotide sequence ID" value="NZ_QNRK01000008.1"/>
</dbReference>
<keyword evidence="2 4" id="KW-0418">Kinase</keyword>
<organism evidence="4 5">
    <name type="scientific">Roseiarcus fermentans</name>
    <dbReference type="NCBI Taxonomy" id="1473586"/>
    <lineage>
        <taxon>Bacteria</taxon>
        <taxon>Pseudomonadati</taxon>
        <taxon>Pseudomonadota</taxon>
        <taxon>Alphaproteobacteria</taxon>
        <taxon>Hyphomicrobiales</taxon>
        <taxon>Roseiarcaceae</taxon>
        <taxon>Roseiarcus</taxon>
    </lineage>
</organism>
<dbReference type="PANTHER" id="PTHR10584:SF167">
    <property type="entry name" value="PFKB DOMAIN PROTEIN"/>
    <property type="match status" value="1"/>
</dbReference>
<reference evidence="4 5" key="1">
    <citation type="submission" date="2018-06" db="EMBL/GenBank/DDBJ databases">
        <title>Genomic Encyclopedia of Type Strains, Phase IV (KMG-IV): sequencing the most valuable type-strain genomes for metagenomic binning, comparative biology and taxonomic classification.</title>
        <authorList>
            <person name="Goeker M."/>
        </authorList>
    </citation>
    <scope>NUCLEOTIDE SEQUENCE [LARGE SCALE GENOMIC DNA]</scope>
    <source>
        <strain evidence="4 5">DSM 24875</strain>
    </source>
</reference>
<name>A0A366FP41_9HYPH</name>
<dbReference type="PROSITE" id="PS00583">
    <property type="entry name" value="PFKB_KINASES_1"/>
    <property type="match status" value="1"/>
</dbReference>
<dbReference type="PANTHER" id="PTHR10584">
    <property type="entry name" value="SUGAR KINASE"/>
    <property type="match status" value="1"/>
</dbReference>
<evidence type="ECO:0000313" key="4">
    <source>
        <dbReference type="EMBL" id="RBP15485.1"/>
    </source>
</evidence>
<comment type="caution">
    <text evidence="4">The sequence shown here is derived from an EMBL/GenBank/DDBJ whole genome shotgun (WGS) entry which is preliminary data.</text>
</comment>
<dbReference type="InterPro" id="IPR002173">
    <property type="entry name" value="Carboh/pur_kinase_PfkB_CS"/>
</dbReference>